<dbReference type="Proteomes" id="UP000696573">
    <property type="component" value="Unassembled WGS sequence"/>
</dbReference>
<dbReference type="InterPro" id="IPR041698">
    <property type="entry name" value="Methyltransf_25"/>
</dbReference>
<dbReference type="EMBL" id="CABFNQ020000763">
    <property type="protein sequence ID" value="CAH0040801.1"/>
    <property type="molecule type" value="Genomic_DNA"/>
</dbReference>
<dbReference type="Pfam" id="PF13649">
    <property type="entry name" value="Methyltransf_25"/>
    <property type="match status" value="1"/>
</dbReference>
<evidence type="ECO:0000256" key="2">
    <source>
        <dbReference type="ARBA" id="ARBA00022679"/>
    </source>
</evidence>
<dbReference type="Gene3D" id="3.40.50.150">
    <property type="entry name" value="Vaccinia Virus protein VP39"/>
    <property type="match status" value="1"/>
</dbReference>
<dbReference type="InterPro" id="IPR029063">
    <property type="entry name" value="SAM-dependent_MTases_sf"/>
</dbReference>
<dbReference type="OrthoDB" id="66144at2759"/>
<gene>
    <name evidence="4" type="ORF">CRHIZ90672A_00008856</name>
</gene>
<comment type="caution">
    <text evidence="4">The sequence shown here is derived from an EMBL/GenBank/DDBJ whole genome shotgun (WGS) entry which is preliminary data.</text>
</comment>
<dbReference type="Gene3D" id="1.10.150.290">
    <property type="entry name" value="S-adenosyl-L-methionine-dependent methyltransferases"/>
    <property type="match status" value="1"/>
</dbReference>
<dbReference type="AlphaFoldDB" id="A0A9N9W5C6"/>
<reference evidence="4" key="1">
    <citation type="submission" date="2021-10" db="EMBL/GenBank/DDBJ databases">
        <authorList>
            <person name="Piombo E."/>
        </authorList>
    </citation>
    <scope>NUCLEOTIDE SEQUENCE</scope>
</reference>
<protein>
    <recommendedName>
        <fullName evidence="3">Methyltransferase domain-containing protein</fullName>
    </recommendedName>
</protein>
<dbReference type="PANTHER" id="PTHR43861:SF1">
    <property type="entry name" value="TRANS-ACONITATE 2-METHYLTRANSFERASE"/>
    <property type="match status" value="1"/>
</dbReference>
<keyword evidence="5" id="KW-1185">Reference proteome</keyword>
<evidence type="ECO:0000313" key="5">
    <source>
        <dbReference type="Proteomes" id="UP000696573"/>
    </source>
</evidence>
<evidence type="ECO:0000256" key="1">
    <source>
        <dbReference type="ARBA" id="ARBA00022603"/>
    </source>
</evidence>
<dbReference type="InterPro" id="IPR023149">
    <property type="entry name" value="Trans_acon_MeTrfase_C"/>
</dbReference>
<dbReference type="NCBIfam" id="NF002463">
    <property type="entry name" value="PRK01683.1"/>
    <property type="match status" value="1"/>
</dbReference>
<dbReference type="CDD" id="cd02440">
    <property type="entry name" value="AdoMet_MTases"/>
    <property type="match status" value="1"/>
</dbReference>
<dbReference type="PANTHER" id="PTHR43861">
    <property type="entry name" value="TRANS-ACONITATE 2-METHYLTRANSFERASE-RELATED"/>
    <property type="match status" value="1"/>
</dbReference>
<keyword evidence="2" id="KW-0808">Transferase</keyword>
<evidence type="ECO:0000313" key="4">
    <source>
        <dbReference type="EMBL" id="CAH0040801.1"/>
    </source>
</evidence>
<proteinExistence type="predicted"/>
<name>A0A9N9W5C6_9HYPO</name>
<organism evidence="4 5">
    <name type="scientific">Clonostachys rhizophaga</name>
    <dbReference type="NCBI Taxonomy" id="160324"/>
    <lineage>
        <taxon>Eukaryota</taxon>
        <taxon>Fungi</taxon>
        <taxon>Dikarya</taxon>
        <taxon>Ascomycota</taxon>
        <taxon>Pezizomycotina</taxon>
        <taxon>Sordariomycetes</taxon>
        <taxon>Hypocreomycetidae</taxon>
        <taxon>Hypocreales</taxon>
        <taxon>Bionectriaceae</taxon>
        <taxon>Clonostachys</taxon>
    </lineage>
</organism>
<dbReference type="GO" id="GO:0030798">
    <property type="term" value="F:trans-aconitate 2-methyltransferase activity"/>
    <property type="evidence" value="ECO:0007669"/>
    <property type="project" value="InterPro"/>
</dbReference>
<evidence type="ECO:0000259" key="3">
    <source>
        <dbReference type="Pfam" id="PF13649"/>
    </source>
</evidence>
<dbReference type="GO" id="GO:0032259">
    <property type="term" value="P:methylation"/>
    <property type="evidence" value="ECO:0007669"/>
    <property type="project" value="UniProtKB-KW"/>
</dbReference>
<dbReference type="SUPFAM" id="SSF53335">
    <property type="entry name" value="S-adenosyl-L-methionine-dependent methyltransferases"/>
    <property type="match status" value="1"/>
</dbReference>
<keyword evidence="1" id="KW-0489">Methyltransferase</keyword>
<accession>A0A9N9W5C6</accession>
<sequence length="302" mass="33777">MSALISLSYYLPARRIAQSLHRPAYWALSNQTAHITNTARMAKDWSAAQYLKFEAERTQPARDLLSRVPLSSPKRVIDLGCGPANSTALLVDKFPDASVSGMDSSPDMIKKAKEVLPSVPFEVADLEMYQPDGQVDLFYSNAVFQWIPGSKRIPLFQSLLGKLPSGGVFAFQVPDNLMEPSHTAMREAAFAPGTAWEETLTRAAPGRDDFPTPVELYNALQPLASEIQIWRTTYFHTLENHEAIVEWVKGTGLRPYVDPLSPEQKAGFLEDYLSRLRKVYQSQEDGKVLLPYPRLFMVAVKA</sequence>
<feature type="domain" description="Methyltransferase" evidence="3">
    <location>
        <begin position="76"/>
        <end position="167"/>
    </location>
</feature>